<protein>
    <submittedName>
        <fullName evidence="2">Molecular chaperone</fullName>
    </submittedName>
</protein>
<organism evidence="2 3">
    <name type="scientific">Leuconostoc holzapfelii</name>
    <dbReference type="NCBI Taxonomy" id="434464"/>
    <lineage>
        <taxon>Bacteria</taxon>
        <taxon>Bacillati</taxon>
        <taxon>Bacillota</taxon>
        <taxon>Bacilli</taxon>
        <taxon>Lactobacillales</taxon>
        <taxon>Lactobacillaceae</taxon>
        <taxon>Leuconostoc</taxon>
    </lineage>
</organism>
<dbReference type="InterPro" id="IPR009681">
    <property type="entry name" value="Phage_TAC_Siphoviridae"/>
</dbReference>
<comment type="caution">
    <text evidence="2">The sequence shown here is derived from an EMBL/GenBank/DDBJ whole genome shotgun (WGS) entry which is preliminary data.</text>
</comment>
<keyword evidence="4" id="KW-1185">Reference proteome</keyword>
<evidence type="ECO:0000313" key="2">
    <source>
        <dbReference type="EMBL" id="NKZ18581.1"/>
    </source>
</evidence>
<dbReference type="Proteomes" id="UP001525857">
    <property type="component" value="Unassembled WGS sequence"/>
</dbReference>
<dbReference type="EMBL" id="QVOV01000008">
    <property type="protein sequence ID" value="MCT8389583.1"/>
    <property type="molecule type" value="Genomic_DNA"/>
</dbReference>
<evidence type="ECO:0000313" key="4">
    <source>
        <dbReference type="Proteomes" id="UP001525857"/>
    </source>
</evidence>
<name>A0A846ZGY7_9LACO</name>
<proteinExistence type="predicted"/>
<dbReference type="Pfam" id="PF06896">
    <property type="entry name" value="Phage_TAC_3"/>
    <property type="match status" value="1"/>
</dbReference>
<reference evidence="2 3" key="2">
    <citation type="submission" date="2020-04" db="EMBL/GenBank/DDBJ databases">
        <title>MicrobeNet Type strains.</title>
        <authorList>
            <person name="Nicholson A.C."/>
        </authorList>
    </citation>
    <scope>NUCLEOTIDE SEQUENCE [LARGE SCALE GENOMIC DNA]</scope>
    <source>
        <strain evidence="2 3">CCUG 54536</strain>
    </source>
</reference>
<dbReference type="AlphaFoldDB" id="A0A846ZGY7"/>
<gene>
    <name evidence="1" type="ORF">D0501_05785</name>
    <name evidence="2" type="ORF">HF966_05260</name>
</gene>
<sequence length="141" mass="16190">MAVKTEKIKLNKFGLKKVVGVRMTMGQYDRMEELSIKLLEQEQYYLQHADEMTPLDGILSEKENKQAMCSFIQDAFSLTDDEMATIFDSVNPAQFNEAFDYVTSRMRGLTDAEYNLAVEKEKRRLAEENEDPKADSVESAD</sequence>
<dbReference type="RefSeq" id="WP_168676868.1">
    <property type="nucleotide sequence ID" value="NZ_BPKV01000007.1"/>
</dbReference>
<dbReference type="Proteomes" id="UP000590460">
    <property type="component" value="Unassembled WGS sequence"/>
</dbReference>
<evidence type="ECO:0000313" key="3">
    <source>
        <dbReference type="Proteomes" id="UP000590460"/>
    </source>
</evidence>
<evidence type="ECO:0000313" key="1">
    <source>
        <dbReference type="EMBL" id="MCT8389583.1"/>
    </source>
</evidence>
<dbReference type="EMBL" id="JAAXPO010000005">
    <property type="protein sequence ID" value="NKZ18581.1"/>
    <property type="molecule type" value="Genomic_DNA"/>
</dbReference>
<accession>A0A846ZGY7</accession>
<reference evidence="1 4" key="1">
    <citation type="submission" date="2018-08" db="EMBL/GenBank/DDBJ databases">
        <title>Draft genome sequences of Leuconostoc spp. and Weissella spp. with biocontrol potential.</title>
        <authorList>
            <person name="Lo R."/>
            <person name="Ho V.T.T."/>
            <person name="Turner M.S."/>
        </authorList>
    </citation>
    <scope>NUCLEOTIDE SEQUENCE [LARGE SCALE GENOMIC DNA]</scope>
    <source>
        <strain evidence="1 4">733</strain>
    </source>
</reference>